<evidence type="ECO:0000313" key="2">
    <source>
        <dbReference type="EMBL" id="BAZ93043.1"/>
    </source>
</evidence>
<dbReference type="InterPro" id="IPR027396">
    <property type="entry name" value="DsrEFH-like"/>
</dbReference>
<evidence type="ECO:0000313" key="3">
    <source>
        <dbReference type="Proteomes" id="UP000218765"/>
    </source>
</evidence>
<protein>
    <submittedName>
        <fullName evidence="2">Uncharacterized protein</fullName>
    </submittedName>
</protein>
<keyword evidence="1" id="KW-0732">Signal</keyword>
<name>A0A1Z4VNG1_9GAMM</name>
<organism evidence="2 3">
    <name type="scientific">Thiohalobacter thiocyanaticus</name>
    <dbReference type="NCBI Taxonomy" id="585455"/>
    <lineage>
        <taxon>Bacteria</taxon>
        <taxon>Pseudomonadati</taxon>
        <taxon>Pseudomonadota</taxon>
        <taxon>Gammaproteobacteria</taxon>
        <taxon>Thiohalobacterales</taxon>
        <taxon>Thiohalobacteraceae</taxon>
        <taxon>Thiohalobacter</taxon>
    </lineage>
</organism>
<gene>
    <name evidence="2" type="ORF">FOKN1_0641</name>
</gene>
<dbReference type="AlphaFoldDB" id="A0A1Z4VNG1"/>
<dbReference type="InterPro" id="IPR003787">
    <property type="entry name" value="Sulphur_relay_DsrE/F-like"/>
</dbReference>
<feature type="signal peptide" evidence="1">
    <location>
        <begin position="1"/>
        <end position="23"/>
    </location>
</feature>
<feature type="chain" id="PRO_5012464573" evidence="1">
    <location>
        <begin position="24"/>
        <end position="166"/>
    </location>
</feature>
<keyword evidence="3" id="KW-1185">Reference proteome</keyword>
<dbReference type="Gene3D" id="3.40.1260.10">
    <property type="entry name" value="DsrEFH-like"/>
    <property type="match status" value="1"/>
</dbReference>
<dbReference type="EMBL" id="AP018052">
    <property type="protein sequence ID" value="BAZ93043.1"/>
    <property type="molecule type" value="Genomic_DNA"/>
</dbReference>
<reference evidence="2 3" key="1">
    <citation type="submission" date="2017-05" db="EMBL/GenBank/DDBJ databases">
        <title>Thiocyanate degradation by Thiohalobacter thiocyanaticus FOKN1.</title>
        <authorList>
            <person name="Oshiki M."/>
            <person name="Fukushima T."/>
            <person name="Kawano S."/>
            <person name="Nakagawa J."/>
        </authorList>
    </citation>
    <scope>NUCLEOTIDE SEQUENCE [LARGE SCALE GENOMIC DNA]</scope>
    <source>
        <strain evidence="2 3">FOKN1</strain>
    </source>
</reference>
<evidence type="ECO:0000256" key="1">
    <source>
        <dbReference type="SAM" id="SignalP"/>
    </source>
</evidence>
<dbReference type="SUPFAM" id="SSF75169">
    <property type="entry name" value="DsrEFH-like"/>
    <property type="match status" value="1"/>
</dbReference>
<accession>A0A1Z4VNG1</accession>
<dbReference type="Pfam" id="PF02635">
    <property type="entry name" value="DsrE"/>
    <property type="match status" value="1"/>
</dbReference>
<dbReference type="KEGG" id="ttc:FOKN1_0641"/>
<proteinExistence type="predicted"/>
<sequence>MRNLFRYILLVLSLVLATGQGHAGSRINDSAALADLKVGQAVFLIDIADAKKMNFYLEVIQGTFKGMRDQGVTPDFVMVYIGPSVQYLSTSPSADVEARYGAVLMEMESNVEKLAALGVRQEVCAVATDAFGIDNKTLLPELDLVGDGFISLIGYQAQGYHLVPVF</sequence>
<dbReference type="Proteomes" id="UP000218765">
    <property type="component" value="Chromosome"/>
</dbReference>